<dbReference type="Proteomes" id="UP001239265">
    <property type="component" value="Unassembled WGS sequence"/>
</dbReference>
<evidence type="ECO:0000313" key="3">
    <source>
        <dbReference type="EMBL" id="MDQ8748248.1"/>
    </source>
</evidence>
<feature type="signal peptide" evidence="1">
    <location>
        <begin position="1"/>
        <end position="22"/>
    </location>
</feature>
<dbReference type="PROSITE" id="PS51257">
    <property type="entry name" value="PROKAR_LIPOPROTEIN"/>
    <property type="match status" value="1"/>
</dbReference>
<protein>
    <recommendedName>
        <fullName evidence="2">Tox-MPTase3 domain-containing protein</fullName>
    </recommendedName>
</protein>
<dbReference type="InterPro" id="IPR028913">
    <property type="entry name" value="Tox-MPTase3_dom"/>
</dbReference>
<proteinExistence type="predicted"/>
<evidence type="ECO:0000256" key="1">
    <source>
        <dbReference type="SAM" id="SignalP"/>
    </source>
</evidence>
<name>A0ABD5B4B4_ELIMR</name>
<gene>
    <name evidence="3" type="ORF">QT385_06340</name>
</gene>
<evidence type="ECO:0000259" key="2">
    <source>
        <dbReference type="Pfam" id="PF15639"/>
    </source>
</evidence>
<feature type="domain" description="Tox-MPTase3" evidence="2">
    <location>
        <begin position="262"/>
        <end position="400"/>
    </location>
</feature>
<dbReference type="AlphaFoldDB" id="A0ABD5B4B4"/>
<feature type="chain" id="PRO_5044886087" description="Tox-MPTase3 domain-containing protein" evidence="1">
    <location>
        <begin position="23"/>
        <end position="418"/>
    </location>
</feature>
<dbReference type="Pfam" id="PF15639">
    <property type="entry name" value="Tox-MPTase3"/>
    <property type="match status" value="1"/>
</dbReference>
<evidence type="ECO:0000313" key="4">
    <source>
        <dbReference type="Proteomes" id="UP001239265"/>
    </source>
</evidence>
<dbReference type="RefSeq" id="WP_260234348.1">
    <property type="nucleotide sequence ID" value="NZ_JAUCQJ010000002.1"/>
</dbReference>
<keyword evidence="1" id="KW-0732">Signal</keyword>
<organism evidence="3 4">
    <name type="scientific">Elizabethkingia miricola</name>
    <name type="common">Chryseobacterium miricola</name>
    <dbReference type="NCBI Taxonomy" id="172045"/>
    <lineage>
        <taxon>Bacteria</taxon>
        <taxon>Pseudomonadati</taxon>
        <taxon>Bacteroidota</taxon>
        <taxon>Flavobacteriia</taxon>
        <taxon>Flavobacteriales</taxon>
        <taxon>Weeksellaceae</taxon>
        <taxon>Elizabethkingia</taxon>
    </lineage>
</organism>
<reference evidence="3 4" key="1">
    <citation type="submission" date="2023-06" db="EMBL/GenBank/DDBJ databases">
        <title>Nosocomial Elizabethkingia miricola genome.</title>
        <authorList>
            <person name="Morgado S."/>
            <person name="Fonseca E."/>
            <person name="Freitas F."/>
            <person name="Vicente A.C."/>
        </authorList>
    </citation>
    <scope>NUCLEOTIDE SEQUENCE [LARGE SCALE GENOMIC DNA]</scope>
    <source>
        <strain evidence="3 4">EM15</strain>
    </source>
</reference>
<sequence>MKKKILFIPLLGILAMSLSSCRSEDTIVQQTQNKEASKNFAVFTPKKTGETIDYAKGFAYLMQRYDRLRKTNLSGINNKHIIGNLSASTEKNAFIFQDAESYVEFNIPSEIIIKENGDKWVVFPKVKGGKVIGLVAAILTQNGTYVKYNVYGEQNEWYKQNASLFQDALDKYKQQIKRLNLSASINPVADYNIPGVTVPGKPKLPEKPDQPGWRPDIEPGGGGCNAHEDCSDPSIDAPGGGGDYSNYETWVSPNFRMKISDQQKYPRFTEMVKGLKSYVQNNSIILEKLIKISGLTKTQVLDRLTTGKGPSINVVPNLKDKNGNIVYGKFVYKDPNSIYMNETYISKLENASIDIDIEASTFLLAVTILHEFVHYGNNVTGSFPAGGKEAGKLFENEVYGVVITEENAADYIISFKNK</sequence>
<accession>A0ABD5B4B4</accession>
<comment type="caution">
    <text evidence="3">The sequence shown here is derived from an EMBL/GenBank/DDBJ whole genome shotgun (WGS) entry which is preliminary data.</text>
</comment>
<dbReference type="EMBL" id="JAUCQJ010000002">
    <property type="protein sequence ID" value="MDQ8748248.1"/>
    <property type="molecule type" value="Genomic_DNA"/>
</dbReference>